<feature type="domain" description="HIT" evidence="2">
    <location>
        <begin position="1"/>
        <end position="69"/>
    </location>
</feature>
<dbReference type="EMBL" id="MCRM02000002">
    <property type="protein sequence ID" value="PNV76637.1"/>
    <property type="molecule type" value="Genomic_DNA"/>
</dbReference>
<dbReference type="GO" id="GO:0016787">
    <property type="term" value="F:hydrolase activity"/>
    <property type="evidence" value="ECO:0007669"/>
    <property type="project" value="UniProtKB-KW"/>
</dbReference>
<gene>
    <name evidence="3" type="ORF">BES34_003395</name>
</gene>
<evidence type="ECO:0000313" key="3">
    <source>
        <dbReference type="EMBL" id="PNV76637.1"/>
    </source>
</evidence>
<keyword evidence="4" id="KW-1185">Reference proteome</keyword>
<reference evidence="3" key="1">
    <citation type="submission" date="2018-01" db="EMBL/GenBank/DDBJ databases">
        <title>Genomic characterization of Leptospira inadai serogroup Lyme isolated from captured rat in Brazil and comparative analysis with human reference strain.</title>
        <authorList>
            <person name="Moreno L.Z."/>
            <person name="Loureiro A.P."/>
            <person name="Miraglia F."/>
            <person name="Kremer F.S."/>
            <person name="Eslabao M.R."/>
            <person name="Dellagostin O.A."/>
            <person name="Lilenbaum W."/>
            <person name="Moreno A.M."/>
        </authorList>
    </citation>
    <scope>NUCLEOTIDE SEQUENCE [LARGE SCALE GENOMIC DNA]</scope>
    <source>
        <strain evidence="3">M34/99</strain>
    </source>
</reference>
<protein>
    <submittedName>
        <fullName evidence="3">HIT family hydrolase</fullName>
    </submittedName>
</protein>
<evidence type="ECO:0000313" key="4">
    <source>
        <dbReference type="Proteomes" id="UP000094669"/>
    </source>
</evidence>
<dbReference type="InterPro" id="IPR011146">
    <property type="entry name" value="HIT-like"/>
</dbReference>
<keyword evidence="3" id="KW-0378">Hydrolase</keyword>
<evidence type="ECO:0000259" key="2">
    <source>
        <dbReference type="PROSITE" id="PS51084"/>
    </source>
</evidence>
<dbReference type="PROSITE" id="PS51084">
    <property type="entry name" value="HIT_2"/>
    <property type="match status" value="1"/>
</dbReference>
<name>A0ABX4YNS3_9LEPT</name>
<dbReference type="Gene3D" id="3.30.428.10">
    <property type="entry name" value="HIT-like"/>
    <property type="match status" value="1"/>
</dbReference>
<dbReference type="InterPro" id="IPR036265">
    <property type="entry name" value="HIT-like_sf"/>
</dbReference>
<evidence type="ECO:0000256" key="1">
    <source>
        <dbReference type="PROSITE-ProRule" id="PRU00464"/>
    </source>
</evidence>
<organism evidence="3 4">
    <name type="scientific">Leptospira inadai serovar Lyme</name>
    <dbReference type="NCBI Taxonomy" id="293084"/>
    <lineage>
        <taxon>Bacteria</taxon>
        <taxon>Pseudomonadati</taxon>
        <taxon>Spirochaetota</taxon>
        <taxon>Spirochaetia</taxon>
        <taxon>Leptospirales</taxon>
        <taxon>Leptospiraceae</taxon>
        <taxon>Leptospira</taxon>
    </lineage>
</organism>
<comment type="caution">
    <text evidence="3">The sequence shown here is derived from an EMBL/GenBank/DDBJ whole genome shotgun (WGS) entry which is preliminary data.</text>
</comment>
<accession>A0ABX4YNS3</accession>
<dbReference type="SUPFAM" id="SSF54197">
    <property type="entry name" value="HIT-like"/>
    <property type="match status" value="1"/>
</dbReference>
<feature type="short sequence motif" description="Histidine triad motif" evidence="1">
    <location>
        <begin position="52"/>
        <end position="56"/>
    </location>
</feature>
<proteinExistence type="predicted"/>
<sequence length="89" mass="10383">MEPVSHREAYSEWTSEEFAELGTAFQRATTWIYDRFSPQKIYTVLVAEKVAHMHFHLIPRFGEIKGPEYIRLALEGLLDLPETISFPEI</sequence>
<dbReference type="Proteomes" id="UP000094669">
    <property type="component" value="Unassembled WGS sequence"/>
</dbReference>